<evidence type="ECO:0000313" key="1">
    <source>
        <dbReference type="EMBL" id="KAJ1088511.1"/>
    </source>
</evidence>
<keyword evidence="2" id="KW-1185">Reference proteome</keyword>
<dbReference type="Proteomes" id="UP001066276">
    <property type="component" value="Chromosome 11"/>
</dbReference>
<sequence length="88" mass="9803">MVSLRSIAQAFMVHLEELHWVGGLPQLSELDDFISELDDFISEISVSVLQADQDESLSMEMSKRILAEATSQMKSRKFMGPNGSSRAV</sequence>
<evidence type="ECO:0000313" key="2">
    <source>
        <dbReference type="Proteomes" id="UP001066276"/>
    </source>
</evidence>
<organism evidence="1 2">
    <name type="scientific">Pleurodeles waltl</name>
    <name type="common">Iberian ribbed newt</name>
    <dbReference type="NCBI Taxonomy" id="8319"/>
    <lineage>
        <taxon>Eukaryota</taxon>
        <taxon>Metazoa</taxon>
        <taxon>Chordata</taxon>
        <taxon>Craniata</taxon>
        <taxon>Vertebrata</taxon>
        <taxon>Euteleostomi</taxon>
        <taxon>Amphibia</taxon>
        <taxon>Batrachia</taxon>
        <taxon>Caudata</taxon>
        <taxon>Salamandroidea</taxon>
        <taxon>Salamandridae</taxon>
        <taxon>Pleurodelinae</taxon>
        <taxon>Pleurodeles</taxon>
    </lineage>
</organism>
<gene>
    <name evidence="1" type="ORF">NDU88_001668</name>
</gene>
<dbReference type="EMBL" id="JANPWB010000015">
    <property type="protein sequence ID" value="KAJ1088511.1"/>
    <property type="molecule type" value="Genomic_DNA"/>
</dbReference>
<accession>A0AAV7LA79</accession>
<reference evidence="1" key="1">
    <citation type="journal article" date="2022" name="bioRxiv">
        <title>Sequencing and chromosome-scale assembly of the giantPleurodeles waltlgenome.</title>
        <authorList>
            <person name="Brown T."/>
            <person name="Elewa A."/>
            <person name="Iarovenko S."/>
            <person name="Subramanian E."/>
            <person name="Araus A.J."/>
            <person name="Petzold A."/>
            <person name="Susuki M."/>
            <person name="Suzuki K.-i.T."/>
            <person name="Hayashi T."/>
            <person name="Toyoda A."/>
            <person name="Oliveira C."/>
            <person name="Osipova E."/>
            <person name="Leigh N.D."/>
            <person name="Simon A."/>
            <person name="Yun M.H."/>
        </authorList>
    </citation>
    <scope>NUCLEOTIDE SEQUENCE</scope>
    <source>
        <strain evidence="1">20211129_DDA</strain>
        <tissue evidence="1">Liver</tissue>
    </source>
</reference>
<protein>
    <submittedName>
        <fullName evidence="1">Uncharacterized protein</fullName>
    </submittedName>
</protein>
<comment type="caution">
    <text evidence="1">The sequence shown here is derived from an EMBL/GenBank/DDBJ whole genome shotgun (WGS) entry which is preliminary data.</text>
</comment>
<proteinExistence type="predicted"/>
<dbReference type="AlphaFoldDB" id="A0AAV7LA79"/>
<name>A0AAV7LA79_PLEWA</name>